<keyword evidence="3 8" id="KW-0479">Metal-binding</keyword>
<comment type="function">
    <text evidence="8">Ferredoxins are iron-sulfur proteins that transfer electrons in a wide variety of metabolic reactions.</text>
</comment>
<dbReference type="InterPro" id="IPR017896">
    <property type="entry name" value="4Fe4S_Fe-S-bd"/>
</dbReference>
<keyword evidence="5 8" id="KW-0408">Iron</keyword>
<dbReference type="PROSITE" id="PS51379">
    <property type="entry name" value="4FE4S_FER_2"/>
    <property type="match status" value="1"/>
</dbReference>
<keyword evidence="4 8" id="KW-0249">Electron transport</keyword>
<dbReference type="Proteomes" id="UP001519295">
    <property type="component" value="Unassembled WGS sequence"/>
</dbReference>
<dbReference type="Gene3D" id="3.30.70.20">
    <property type="match status" value="1"/>
</dbReference>
<keyword evidence="2 8" id="KW-0813">Transport</keyword>
<evidence type="ECO:0000313" key="10">
    <source>
        <dbReference type="EMBL" id="MBP2367640.1"/>
    </source>
</evidence>
<gene>
    <name evidence="10" type="ORF">JOF36_003336</name>
</gene>
<keyword evidence="11" id="KW-1185">Reference proteome</keyword>
<comment type="caution">
    <text evidence="10">The sequence shown here is derived from an EMBL/GenBank/DDBJ whole genome shotgun (WGS) entry which is preliminary data.</text>
</comment>
<reference evidence="10 11" key="1">
    <citation type="submission" date="2021-03" db="EMBL/GenBank/DDBJ databases">
        <title>Sequencing the genomes of 1000 actinobacteria strains.</title>
        <authorList>
            <person name="Klenk H.-P."/>
        </authorList>
    </citation>
    <scope>NUCLEOTIDE SEQUENCE [LARGE SCALE GENOMIC DNA]</scope>
    <source>
        <strain evidence="10 11">DSM 45256</strain>
    </source>
</reference>
<dbReference type="InterPro" id="IPR001080">
    <property type="entry name" value="3Fe4S_ferredoxin"/>
</dbReference>
<dbReference type="PANTHER" id="PTHR36923:SF3">
    <property type="entry name" value="FERREDOXIN"/>
    <property type="match status" value="1"/>
</dbReference>
<keyword evidence="6 8" id="KW-0411">Iron-sulfur</keyword>
<evidence type="ECO:0000256" key="1">
    <source>
        <dbReference type="ARBA" id="ARBA00001927"/>
    </source>
</evidence>
<evidence type="ECO:0000256" key="3">
    <source>
        <dbReference type="ARBA" id="ARBA00022723"/>
    </source>
</evidence>
<comment type="cofactor">
    <cofactor evidence="1">
        <name>[3Fe-4S] cluster</name>
        <dbReference type="ChEBI" id="CHEBI:21137"/>
    </cofactor>
</comment>
<dbReference type="EMBL" id="JAGINU010000001">
    <property type="protein sequence ID" value="MBP2367640.1"/>
    <property type="molecule type" value="Genomic_DNA"/>
</dbReference>
<organism evidence="10 11">
    <name type="scientific">Pseudonocardia parietis</name>
    <dbReference type="NCBI Taxonomy" id="570936"/>
    <lineage>
        <taxon>Bacteria</taxon>
        <taxon>Bacillati</taxon>
        <taxon>Actinomycetota</taxon>
        <taxon>Actinomycetes</taxon>
        <taxon>Pseudonocardiales</taxon>
        <taxon>Pseudonocardiaceae</taxon>
        <taxon>Pseudonocardia</taxon>
    </lineage>
</organism>
<evidence type="ECO:0000256" key="2">
    <source>
        <dbReference type="ARBA" id="ARBA00022448"/>
    </source>
</evidence>
<evidence type="ECO:0000313" key="11">
    <source>
        <dbReference type="Proteomes" id="UP001519295"/>
    </source>
</evidence>
<name>A0ABS4VUL8_9PSEU</name>
<evidence type="ECO:0000256" key="7">
    <source>
        <dbReference type="ARBA" id="ARBA00023291"/>
    </source>
</evidence>
<dbReference type="Pfam" id="PF13459">
    <property type="entry name" value="Fer4_15"/>
    <property type="match status" value="1"/>
</dbReference>
<evidence type="ECO:0000256" key="5">
    <source>
        <dbReference type="ARBA" id="ARBA00023004"/>
    </source>
</evidence>
<dbReference type="PRINTS" id="PR00352">
    <property type="entry name" value="3FE4SFRDOXIN"/>
</dbReference>
<dbReference type="SUPFAM" id="SSF54862">
    <property type="entry name" value="4Fe-4S ferredoxins"/>
    <property type="match status" value="1"/>
</dbReference>
<sequence>MRVVVDFDRCTGLGLCESLAPDFFEVQDDGSLELLRSEVNEAERAELQEAVRSCPTEALRLEG</sequence>
<evidence type="ECO:0000256" key="6">
    <source>
        <dbReference type="ARBA" id="ARBA00023014"/>
    </source>
</evidence>
<accession>A0ABS4VUL8</accession>
<dbReference type="RefSeq" id="WP_210027776.1">
    <property type="nucleotide sequence ID" value="NZ_JAGINU010000001.1"/>
</dbReference>
<dbReference type="InterPro" id="IPR051269">
    <property type="entry name" value="Fe-S_cluster_ET"/>
</dbReference>
<evidence type="ECO:0000256" key="8">
    <source>
        <dbReference type="RuleBase" id="RU368020"/>
    </source>
</evidence>
<proteinExistence type="predicted"/>
<keyword evidence="7" id="KW-0003">3Fe-4S</keyword>
<protein>
    <recommendedName>
        <fullName evidence="8">Ferredoxin</fullName>
    </recommendedName>
</protein>
<evidence type="ECO:0000256" key="4">
    <source>
        <dbReference type="ARBA" id="ARBA00022982"/>
    </source>
</evidence>
<feature type="domain" description="4Fe-4S ferredoxin-type" evidence="9">
    <location>
        <begin position="1"/>
        <end position="29"/>
    </location>
</feature>
<dbReference type="PANTHER" id="PTHR36923">
    <property type="entry name" value="FERREDOXIN"/>
    <property type="match status" value="1"/>
</dbReference>
<evidence type="ECO:0000259" key="9">
    <source>
        <dbReference type="PROSITE" id="PS51379"/>
    </source>
</evidence>